<dbReference type="SUPFAM" id="SSF58104">
    <property type="entry name" value="Methyl-accepting chemotaxis protein (MCP) signaling domain"/>
    <property type="match status" value="1"/>
</dbReference>
<gene>
    <name evidence="5" type="ORF">SAMN06295933_1261</name>
</gene>
<dbReference type="OrthoDB" id="5454906at2"/>
<dbReference type="SMART" id="SM00283">
    <property type="entry name" value="MA"/>
    <property type="match status" value="1"/>
</dbReference>
<keyword evidence="3" id="KW-0812">Transmembrane</keyword>
<keyword evidence="3" id="KW-0472">Membrane</keyword>
<dbReference type="PROSITE" id="PS50111">
    <property type="entry name" value="CHEMOTAXIS_TRANSDUC_2"/>
    <property type="match status" value="1"/>
</dbReference>
<dbReference type="InterPro" id="IPR007891">
    <property type="entry name" value="CHASE3"/>
</dbReference>
<dbReference type="EMBL" id="FWZU01000002">
    <property type="protein sequence ID" value="SMF03050.1"/>
    <property type="molecule type" value="Genomic_DNA"/>
</dbReference>
<dbReference type="STRING" id="1519643.SAMN06295933_1261"/>
<dbReference type="PANTHER" id="PTHR32089">
    <property type="entry name" value="METHYL-ACCEPTING CHEMOTAXIS PROTEIN MCPB"/>
    <property type="match status" value="1"/>
</dbReference>
<name>A0A1X7CU59_9BACT</name>
<evidence type="ECO:0000259" key="4">
    <source>
        <dbReference type="PROSITE" id="PS50111"/>
    </source>
</evidence>
<feature type="transmembrane region" description="Helical" evidence="3">
    <location>
        <begin position="374"/>
        <end position="393"/>
    </location>
</feature>
<keyword evidence="1 2" id="KW-0807">Transducer</keyword>
<dbReference type="GO" id="GO:0007165">
    <property type="term" value="P:signal transduction"/>
    <property type="evidence" value="ECO:0007669"/>
    <property type="project" value="UniProtKB-KW"/>
</dbReference>
<evidence type="ECO:0000256" key="2">
    <source>
        <dbReference type="PROSITE-ProRule" id="PRU00284"/>
    </source>
</evidence>
<dbReference type="Proteomes" id="UP000192906">
    <property type="component" value="Unassembled WGS sequence"/>
</dbReference>
<sequence>MKFKTQLLVGNVTILFLVLIGSGYILNVMSSYLNENEKQATTIELIQVTGEIKSSMYAIEAGVRNYMLTGKQTYLEPYKKLQAKFETLTTQAVALSSKVGLDSVPLAESQKLMQDWYAQEAEPSIADRKRLDMTPEERAKNIDPKAKDSIVKVEEVLSPKMLREFQHLFSKMTGIANLIVEKDGTPLKQQSFEEFSSFCFGLIRPNKEGALRCAANDAKGGEVAKETGNPYVYSCHAGLVDFGVPIIVDGVQIGSWLGGQILTSPPDYDNFDKIAEELGIDRIEMRKAVAEVPVLPREQVDSAANFLQLIANSQSAIGNVNLMWSKIIKRLDSGVGKKILDNAQTQLATFVTDLKLKRAQEQKRMDASLENIKIMMLMGILLLAGLSLFIIMYNRKIIANQIGGDPNDIADIASRISKSDENISFPDEKTAKGIYLAIIKMHHTLRETFAGMKHEQHEAHERAKMAQQAKLEADEARHEAENAKKEGMLAAANTMEKIVTRVALAAQNLNSQINEVSKGSKVQQQLATETSTAMTEMNATVAEVAQNAAIAASDAENAREQAVSGNKAMSDVEKVIGSIDDQFKILEKELDGLSDKVGDIHSIMNVISDIADQTNLLALNAAIEAARAGEAGRGFAVVADEVRKLAEKTMSATDEVTRAVSAITTATQNNISHMQTTRVEVESSTTMANEARNVLKIILEISDRNFSQAQNIATASEEQASTTEEISRAIESVNATSLETASAMHEASQDIKELAGLTKELEDLVTDMKK</sequence>
<reference evidence="6" key="1">
    <citation type="submission" date="2017-04" db="EMBL/GenBank/DDBJ databases">
        <authorList>
            <person name="Varghese N."/>
            <person name="Submissions S."/>
        </authorList>
    </citation>
    <scope>NUCLEOTIDE SEQUENCE [LARGE SCALE GENOMIC DNA]</scope>
    <source>
        <strain evidence="6">K3S</strain>
    </source>
</reference>
<dbReference type="Pfam" id="PF00015">
    <property type="entry name" value="MCPsignal"/>
    <property type="match status" value="1"/>
</dbReference>
<accession>A0A1X7CU59</accession>
<dbReference type="CDD" id="cd11386">
    <property type="entry name" value="MCP_signal"/>
    <property type="match status" value="1"/>
</dbReference>
<dbReference type="GO" id="GO:0016020">
    <property type="term" value="C:membrane"/>
    <property type="evidence" value="ECO:0007669"/>
    <property type="project" value="InterPro"/>
</dbReference>
<dbReference type="Gene3D" id="1.10.287.950">
    <property type="entry name" value="Methyl-accepting chemotaxis protein"/>
    <property type="match status" value="1"/>
</dbReference>
<evidence type="ECO:0000313" key="5">
    <source>
        <dbReference type="EMBL" id="SMF03050.1"/>
    </source>
</evidence>
<dbReference type="Pfam" id="PF10114">
    <property type="entry name" value="PocR"/>
    <property type="match status" value="1"/>
</dbReference>
<evidence type="ECO:0000256" key="1">
    <source>
        <dbReference type="ARBA" id="ARBA00023224"/>
    </source>
</evidence>
<dbReference type="InterPro" id="IPR004089">
    <property type="entry name" value="MCPsignal_dom"/>
</dbReference>
<organism evidence="5 6">
    <name type="scientific">Desulfovibrio gilichinskyi</name>
    <dbReference type="NCBI Taxonomy" id="1519643"/>
    <lineage>
        <taxon>Bacteria</taxon>
        <taxon>Pseudomonadati</taxon>
        <taxon>Thermodesulfobacteriota</taxon>
        <taxon>Desulfovibrionia</taxon>
        <taxon>Desulfovibrionales</taxon>
        <taxon>Desulfovibrionaceae</taxon>
        <taxon>Desulfovibrio</taxon>
    </lineage>
</organism>
<keyword evidence="6" id="KW-1185">Reference proteome</keyword>
<feature type="domain" description="Methyl-accepting transducer" evidence="4">
    <location>
        <begin position="498"/>
        <end position="734"/>
    </location>
</feature>
<evidence type="ECO:0000313" key="6">
    <source>
        <dbReference type="Proteomes" id="UP000192906"/>
    </source>
</evidence>
<dbReference type="AlphaFoldDB" id="A0A1X7CU59"/>
<dbReference type="Pfam" id="PF05227">
    <property type="entry name" value="CHASE3"/>
    <property type="match status" value="1"/>
</dbReference>
<evidence type="ECO:0000256" key="3">
    <source>
        <dbReference type="SAM" id="Phobius"/>
    </source>
</evidence>
<dbReference type="PANTHER" id="PTHR32089:SF112">
    <property type="entry name" value="LYSOZYME-LIKE PROTEIN-RELATED"/>
    <property type="match status" value="1"/>
</dbReference>
<keyword evidence="3" id="KW-1133">Transmembrane helix</keyword>
<dbReference type="InterPro" id="IPR018771">
    <property type="entry name" value="PocR_dom"/>
</dbReference>
<proteinExistence type="predicted"/>
<feature type="transmembrane region" description="Helical" evidence="3">
    <location>
        <begin position="7"/>
        <end position="26"/>
    </location>
</feature>
<protein>
    <submittedName>
        <fullName evidence="5">Methyl-accepting chemotaxis protein</fullName>
    </submittedName>
</protein>